<organism evidence="2">
    <name type="scientific">Gongylonema pulchrum</name>
    <dbReference type="NCBI Taxonomy" id="637853"/>
    <lineage>
        <taxon>Eukaryota</taxon>
        <taxon>Metazoa</taxon>
        <taxon>Ecdysozoa</taxon>
        <taxon>Nematoda</taxon>
        <taxon>Chromadorea</taxon>
        <taxon>Rhabditida</taxon>
        <taxon>Spirurina</taxon>
        <taxon>Spiruromorpha</taxon>
        <taxon>Spiruroidea</taxon>
        <taxon>Gongylonematidae</taxon>
        <taxon>Gongylonema</taxon>
    </lineage>
</organism>
<evidence type="ECO:0000259" key="1">
    <source>
        <dbReference type="Pfam" id="PF18014"/>
    </source>
</evidence>
<dbReference type="WBParaSite" id="GPUH_0002687101-mRNA-1">
    <property type="protein sequence ID" value="GPUH_0002687101-mRNA-1"/>
    <property type="gene ID" value="GPUH_0002687101"/>
</dbReference>
<reference evidence="2" key="1">
    <citation type="submission" date="2016-06" db="UniProtKB">
        <authorList>
            <consortium name="WormBaseParasite"/>
        </authorList>
    </citation>
    <scope>IDENTIFICATION</scope>
</reference>
<proteinExistence type="predicted"/>
<feature type="domain" description="YitH/HolE acetyltransferase (GNAT)" evidence="1">
    <location>
        <begin position="12"/>
        <end position="93"/>
    </location>
</feature>
<sequence length="128" mass="14591">LNEMQHLRGFRGVILVSKNDQKILGYAVALETHLTSGRELKIGPLYALNLPMAVRILNEICRTVKPDKIISLYVLDAGSNQMVRFLEERALFEVQRQYNRFFTADATKFRGHLNNVFAISAQLLLPDC</sequence>
<evidence type="ECO:0000313" key="2">
    <source>
        <dbReference type="WBParaSite" id="GPUH_0002687101-mRNA-1"/>
    </source>
</evidence>
<dbReference type="InterPro" id="IPR041496">
    <property type="entry name" value="YitH/HolE_GNAT"/>
</dbReference>
<dbReference type="AlphaFoldDB" id="A0A183F0V0"/>
<accession>A0A183F0V0</accession>
<protein>
    <submittedName>
        <fullName evidence="2">Acetyltransf_18 domain-containing protein</fullName>
    </submittedName>
</protein>
<dbReference type="Pfam" id="PF18014">
    <property type="entry name" value="Acetyltransf_18"/>
    <property type="match status" value="1"/>
</dbReference>
<name>A0A183F0V0_9BILA</name>
<dbReference type="Gene3D" id="3.40.630.90">
    <property type="match status" value="1"/>
</dbReference>